<sequence>MTSLKGLETLNDQLLNYFNSMSNNNPTGINQHIRCPKKGDPVVEALLSEYHRNGNTNRDLVSELLLANHQIQMAPATVARRFRDLNLRCAGSTTRDMPTEDRRQLVLDAMAKDPARRQGPSSVKEAIAFGTGVHLTRQYIREEMRVQDPAGFAEREPSAKKVHRGVLISLGPHHEWSADGHDKLSAIGFPIWGVRDKWSGKWLGLWVVPNNRLKLSVAYLYLKLVSELGGMPIQSTTDCGSETTLIYGLACALREHFAPEMDEAGIGAAHVFLKSIYNITIERGWLRIRLTWGDNVKLFWKAGEGIYNPTIPKQYELVQWLWSKLIQQELDVFVDRQNNHKVRTDNAKMNPSGVSPNVCHSLYTKYGGEDCLQPVDTDVIHQLMADIGGEKLIQFVTPEYAAHAQSIYATLNIQSLAFDNVWLIYSTMLPKM</sequence>
<dbReference type="STRING" id="945553.A0A0D2P431"/>
<dbReference type="InterPro" id="IPR058913">
    <property type="entry name" value="Integrase_dom_put"/>
</dbReference>
<accession>A0A0D2P431</accession>
<protein>
    <recommendedName>
        <fullName evidence="1">Integrase core domain-containing protein</fullName>
    </recommendedName>
</protein>
<dbReference type="AlphaFoldDB" id="A0A0D2P431"/>
<feature type="domain" description="Integrase core" evidence="1">
    <location>
        <begin position="172"/>
        <end position="348"/>
    </location>
</feature>
<evidence type="ECO:0000313" key="2">
    <source>
        <dbReference type="EMBL" id="KJA25629.1"/>
    </source>
</evidence>
<dbReference type="EMBL" id="KN817531">
    <property type="protein sequence ID" value="KJA25629.1"/>
    <property type="molecule type" value="Genomic_DNA"/>
</dbReference>
<evidence type="ECO:0000313" key="3">
    <source>
        <dbReference type="Proteomes" id="UP000054270"/>
    </source>
</evidence>
<dbReference type="PANTHER" id="PTHR46177:SF1">
    <property type="entry name" value="INTEGRASE CATALYTIC DOMAIN-CONTAINING PROTEIN"/>
    <property type="match status" value="1"/>
</dbReference>
<reference evidence="3" key="1">
    <citation type="submission" date="2014-04" db="EMBL/GenBank/DDBJ databases">
        <title>Evolutionary Origins and Diversification of the Mycorrhizal Mutualists.</title>
        <authorList>
            <consortium name="DOE Joint Genome Institute"/>
            <consortium name="Mycorrhizal Genomics Consortium"/>
            <person name="Kohler A."/>
            <person name="Kuo A."/>
            <person name="Nagy L.G."/>
            <person name="Floudas D."/>
            <person name="Copeland A."/>
            <person name="Barry K.W."/>
            <person name="Cichocki N."/>
            <person name="Veneault-Fourrey C."/>
            <person name="LaButti K."/>
            <person name="Lindquist E.A."/>
            <person name="Lipzen A."/>
            <person name="Lundell T."/>
            <person name="Morin E."/>
            <person name="Murat C."/>
            <person name="Riley R."/>
            <person name="Ohm R."/>
            <person name="Sun H."/>
            <person name="Tunlid A."/>
            <person name="Henrissat B."/>
            <person name="Grigoriev I.V."/>
            <person name="Hibbett D.S."/>
            <person name="Martin F."/>
        </authorList>
    </citation>
    <scope>NUCLEOTIDE SEQUENCE [LARGE SCALE GENOMIC DNA]</scope>
    <source>
        <strain evidence="3">FD-334 SS-4</strain>
    </source>
</reference>
<evidence type="ECO:0000259" key="1">
    <source>
        <dbReference type="Pfam" id="PF24764"/>
    </source>
</evidence>
<dbReference type="OrthoDB" id="5392716at2759"/>
<organism evidence="2 3">
    <name type="scientific">Hypholoma sublateritium (strain FD-334 SS-4)</name>
    <dbReference type="NCBI Taxonomy" id="945553"/>
    <lineage>
        <taxon>Eukaryota</taxon>
        <taxon>Fungi</taxon>
        <taxon>Dikarya</taxon>
        <taxon>Basidiomycota</taxon>
        <taxon>Agaricomycotina</taxon>
        <taxon>Agaricomycetes</taxon>
        <taxon>Agaricomycetidae</taxon>
        <taxon>Agaricales</taxon>
        <taxon>Agaricineae</taxon>
        <taxon>Strophariaceae</taxon>
        <taxon>Hypholoma</taxon>
    </lineage>
</organism>
<proteinExistence type="predicted"/>
<keyword evidence="3" id="KW-1185">Reference proteome</keyword>
<dbReference type="OMA" id="SNPIHIH"/>
<gene>
    <name evidence="2" type="ORF">HYPSUDRAFT_85343</name>
</gene>
<name>A0A0D2P431_HYPSF</name>
<dbReference type="Pfam" id="PF24764">
    <property type="entry name" value="rva_4"/>
    <property type="match status" value="1"/>
</dbReference>
<dbReference type="PANTHER" id="PTHR46177">
    <property type="entry name" value="INTEGRASE CATALYTIC DOMAIN-CONTAINING PROTEIN"/>
    <property type="match status" value="1"/>
</dbReference>
<dbReference type="Proteomes" id="UP000054270">
    <property type="component" value="Unassembled WGS sequence"/>
</dbReference>